<proteinExistence type="predicted"/>
<keyword evidence="2" id="KW-0808">Transferase</keyword>
<evidence type="ECO:0000259" key="1">
    <source>
        <dbReference type="Pfam" id="PF05050"/>
    </source>
</evidence>
<dbReference type="GO" id="GO:0008168">
    <property type="term" value="F:methyltransferase activity"/>
    <property type="evidence" value="ECO:0007669"/>
    <property type="project" value="UniProtKB-KW"/>
</dbReference>
<dbReference type="Pfam" id="PF05050">
    <property type="entry name" value="Methyltransf_21"/>
    <property type="match status" value="1"/>
</dbReference>
<dbReference type="SUPFAM" id="SSF53335">
    <property type="entry name" value="S-adenosyl-L-methionine-dependent methyltransferases"/>
    <property type="match status" value="1"/>
</dbReference>
<name>A0A368Z245_9HYPH</name>
<dbReference type="OrthoDB" id="7272699at2"/>
<sequence length="270" mass="29897">MPQRTVWHRTRDMGRLFHEFGPGMQPLRFLWSLAHGKSHDGTMLFRVRSLGHQPISVRPGTSDLVVLYETFGASYDAPPSILSKEKATRIWDLGANIGLTVALYAAAFPLARISAVELDAANAELARTNTITFGSRCEIITGAVWFEDGEIEYVIDAGMEHGAHVTEAANSPTRNSRAWSLNTLFKNDDLIDFVKMDIEGAEALVLTRNTEWSTKVACLKVECHSPYTVAQAVADLEPLGYEVEQESRHWASVFAIKPFLVGQSPTLPSH</sequence>
<protein>
    <submittedName>
        <fullName evidence="2">FkbM family methyltransferase</fullName>
    </submittedName>
</protein>
<accession>A0A368Z245</accession>
<organism evidence="2 3">
    <name type="scientific">Phyllobacterium bourgognense</name>
    <dbReference type="NCBI Taxonomy" id="314236"/>
    <lineage>
        <taxon>Bacteria</taxon>
        <taxon>Pseudomonadati</taxon>
        <taxon>Pseudomonadota</taxon>
        <taxon>Alphaproteobacteria</taxon>
        <taxon>Hyphomicrobiales</taxon>
        <taxon>Phyllobacteriaceae</taxon>
        <taxon>Phyllobacterium</taxon>
    </lineage>
</organism>
<dbReference type="InterPro" id="IPR006342">
    <property type="entry name" value="FkbM_mtfrase"/>
</dbReference>
<dbReference type="InterPro" id="IPR029063">
    <property type="entry name" value="SAM-dependent_MTases_sf"/>
</dbReference>
<gene>
    <name evidence="2" type="ORF">C7476_103149</name>
</gene>
<keyword evidence="2" id="KW-0489">Methyltransferase</keyword>
<feature type="domain" description="Methyltransferase FkbM" evidence="1">
    <location>
        <begin position="92"/>
        <end position="209"/>
    </location>
</feature>
<dbReference type="EMBL" id="QPJM01000003">
    <property type="protein sequence ID" value="RCW85307.1"/>
    <property type="molecule type" value="Genomic_DNA"/>
</dbReference>
<comment type="caution">
    <text evidence="2">The sequence shown here is derived from an EMBL/GenBank/DDBJ whole genome shotgun (WGS) entry which is preliminary data.</text>
</comment>
<reference evidence="2 3" key="1">
    <citation type="submission" date="2018-07" db="EMBL/GenBank/DDBJ databases">
        <title>Genomic Encyclopedia of Type Strains, Phase III (KMG-III): the genomes of soil and plant-associated and newly described type strains.</title>
        <authorList>
            <person name="Whitman W."/>
        </authorList>
    </citation>
    <scope>NUCLEOTIDE SEQUENCE [LARGE SCALE GENOMIC DNA]</scope>
    <source>
        <strain evidence="2 3">31-25a</strain>
    </source>
</reference>
<dbReference type="Gene3D" id="3.40.50.150">
    <property type="entry name" value="Vaccinia Virus protein VP39"/>
    <property type="match status" value="1"/>
</dbReference>
<keyword evidence="3" id="KW-1185">Reference proteome</keyword>
<dbReference type="GO" id="GO:0032259">
    <property type="term" value="P:methylation"/>
    <property type="evidence" value="ECO:0007669"/>
    <property type="project" value="UniProtKB-KW"/>
</dbReference>
<evidence type="ECO:0000313" key="3">
    <source>
        <dbReference type="Proteomes" id="UP000253324"/>
    </source>
</evidence>
<dbReference type="NCBIfam" id="TIGR01444">
    <property type="entry name" value="fkbM_fam"/>
    <property type="match status" value="1"/>
</dbReference>
<evidence type="ECO:0000313" key="2">
    <source>
        <dbReference type="EMBL" id="RCW85307.1"/>
    </source>
</evidence>
<dbReference type="Proteomes" id="UP000253324">
    <property type="component" value="Unassembled WGS sequence"/>
</dbReference>
<dbReference type="AlphaFoldDB" id="A0A368Z245"/>